<proteinExistence type="predicted"/>
<sequence length="99" mass="11538">MGIRCYYAETVLLSHIRRLMAHTKFQDSSLEIQYLGHGCTTHNTQKKLFYKCFAATNDSFPNVVAENKHECQVEIGNKDAINRVRMKQKYSRIEEINIV</sequence>
<reference evidence="1 2" key="1">
    <citation type="submission" date="2021-06" db="EMBL/GenBank/DDBJ databases">
        <authorList>
            <person name="Palmer J.M."/>
        </authorList>
    </citation>
    <scope>NUCLEOTIDE SEQUENCE [LARGE SCALE GENOMIC DNA]</scope>
    <source>
        <strain evidence="2">if_2019</strain>
        <tissue evidence="1">Muscle</tissue>
    </source>
</reference>
<evidence type="ECO:0000313" key="2">
    <source>
        <dbReference type="Proteomes" id="UP001482620"/>
    </source>
</evidence>
<dbReference type="EMBL" id="JAHRIQ010096152">
    <property type="protein sequence ID" value="MEQ2252935.1"/>
    <property type="molecule type" value="Genomic_DNA"/>
</dbReference>
<name>A0ABV0V8C6_9TELE</name>
<organism evidence="1 2">
    <name type="scientific">Ilyodon furcidens</name>
    <name type="common">goldbreast splitfin</name>
    <dbReference type="NCBI Taxonomy" id="33524"/>
    <lineage>
        <taxon>Eukaryota</taxon>
        <taxon>Metazoa</taxon>
        <taxon>Chordata</taxon>
        <taxon>Craniata</taxon>
        <taxon>Vertebrata</taxon>
        <taxon>Euteleostomi</taxon>
        <taxon>Actinopterygii</taxon>
        <taxon>Neopterygii</taxon>
        <taxon>Teleostei</taxon>
        <taxon>Neoteleostei</taxon>
        <taxon>Acanthomorphata</taxon>
        <taxon>Ovalentaria</taxon>
        <taxon>Atherinomorphae</taxon>
        <taxon>Cyprinodontiformes</taxon>
        <taxon>Goodeidae</taxon>
        <taxon>Ilyodon</taxon>
    </lineage>
</organism>
<keyword evidence="2" id="KW-1185">Reference proteome</keyword>
<comment type="caution">
    <text evidence="1">The sequence shown here is derived from an EMBL/GenBank/DDBJ whole genome shotgun (WGS) entry which is preliminary data.</text>
</comment>
<protein>
    <submittedName>
        <fullName evidence="1">Uncharacterized protein</fullName>
    </submittedName>
</protein>
<gene>
    <name evidence="1" type="ORF">ILYODFUR_026905</name>
</gene>
<dbReference type="Proteomes" id="UP001482620">
    <property type="component" value="Unassembled WGS sequence"/>
</dbReference>
<evidence type="ECO:0000313" key="1">
    <source>
        <dbReference type="EMBL" id="MEQ2252935.1"/>
    </source>
</evidence>
<accession>A0ABV0V8C6</accession>